<comment type="caution">
    <text evidence="2">The sequence shown here is derived from an EMBL/GenBank/DDBJ whole genome shotgun (WGS) entry which is preliminary data.</text>
</comment>
<organism evidence="2 3">
    <name type="scientific">Noviherbaspirillum aridicola</name>
    <dbReference type="NCBI Taxonomy" id="2849687"/>
    <lineage>
        <taxon>Bacteria</taxon>
        <taxon>Pseudomonadati</taxon>
        <taxon>Pseudomonadota</taxon>
        <taxon>Betaproteobacteria</taxon>
        <taxon>Burkholderiales</taxon>
        <taxon>Oxalobacteraceae</taxon>
        <taxon>Noviherbaspirillum</taxon>
    </lineage>
</organism>
<accession>A0ABQ4PZ11</accession>
<dbReference type="PANTHER" id="PTHR46007">
    <property type="entry name" value="MEDIATOR OF RNA POLYMERASE II TRANSCRIPTION SUBUNIT 12"/>
    <property type="match status" value="1"/>
</dbReference>
<dbReference type="PANTHER" id="PTHR46007:SF11">
    <property type="entry name" value="MEDIATOR OF RNA POLYMERASE II TRANSCRIPTION SUBUNIT 12"/>
    <property type="match status" value="1"/>
</dbReference>
<sequence>MNDFQQGYSGLPGAQAQLMPQGFLGGLLGGPVGGLIGKGIGGLFGNPSLGSQIGQVAGGIGGSLLPFGTDPASAYLQQIQQMQQQQFAPQGAIGDFLGQFGQPIGNAIGGAFGNAQLGGAIGGLAGQLGKLLPFGTDPMAAYGQQQDFSPQNIMGIPPHIRDRILSTLPRFPGTGWPPGGLPMTGLPNIQKLLPFGVDPMMAAAYEQQLQQQQQQLAPQGFFGNLLGSVGRPLGGLIGGALGNQQLGNTIGGVAGQLGKLLPFGVDPMTAAAYEQQLQQLQQQQQQLAPQGFFGNLLGSVGRPLGGLIGGAFGNQQLGNTIGGMAGQLGKLLPFGVDPMTAAAYEQQLQQLQQQQQQLAPQGFFSNLLGSVGRPLGGLIGGAFGNQQLGNTIGGVAGQLGKLLPFGVDPMTAAAYEQQLQQQLQQQQQQLAPQGFFGNLLGSVGRPLGGLIGGAFGNQQLGGTIGGLAGQLGKMLPFGADPWSQQYAGYAGQPQGGQVMAGPFGAGQQQGGGLGMQQPTIH</sequence>
<keyword evidence="3" id="KW-1185">Reference proteome</keyword>
<protein>
    <submittedName>
        <fullName evidence="2">Uncharacterized protein</fullName>
    </submittedName>
</protein>
<name>A0ABQ4PZ11_9BURK</name>
<dbReference type="InterPro" id="IPR051647">
    <property type="entry name" value="Mediator_comp_sub12"/>
</dbReference>
<evidence type="ECO:0000313" key="2">
    <source>
        <dbReference type="EMBL" id="GIZ50051.1"/>
    </source>
</evidence>
<proteinExistence type="predicted"/>
<feature type="compositionally biased region" description="Gly residues" evidence="1">
    <location>
        <begin position="503"/>
        <end position="514"/>
    </location>
</feature>
<gene>
    <name evidence="2" type="ORF">NCCP691_00650</name>
</gene>
<feature type="region of interest" description="Disordered" evidence="1">
    <location>
        <begin position="498"/>
        <end position="521"/>
    </location>
</feature>
<reference evidence="2 3" key="1">
    <citation type="journal article" date="2022" name="Int. J. Syst. Evol. Microbiol.">
        <title>Noviherbaspirillum aridicola sp. nov., isolated from an arid soil in Pakistan.</title>
        <authorList>
            <person name="Khan I.U."/>
            <person name="Saqib M."/>
            <person name="Amin A."/>
            <person name="Hussain F."/>
            <person name="Li L."/>
            <person name="Liu Y.H."/>
            <person name="Fang B.Z."/>
            <person name="Ahmed I."/>
            <person name="Li W.J."/>
        </authorList>
    </citation>
    <scope>NUCLEOTIDE SEQUENCE [LARGE SCALE GENOMIC DNA]</scope>
    <source>
        <strain evidence="2 3">NCCP-691</strain>
    </source>
</reference>
<evidence type="ECO:0000256" key="1">
    <source>
        <dbReference type="SAM" id="MobiDB-lite"/>
    </source>
</evidence>
<dbReference type="RefSeq" id="WP_220806242.1">
    <property type="nucleotide sequence ID" value="NZ_BPMK01000001.1"/>
</dbReference>
<evidence type="ECO:0000313" key="3">
    <source>
        <dbReference type="Proteomes" id="UP000887222"/>
    </source>
</evidence>
<dbReference type="EMBL" id="BPMK01000001">
    <property type="protein sequence ID" value="GIZ50051.1"/>
    <property type="molecule type" value="Genomic_DNA"/>
</dbReference>
<dbReference type="Proteomes" id="UP000887222">
    <property type="component" value="Unassembled WGS sequence"/>
</dbReference>